<feature type="region of interest" description="Disordered" evidence="5">
    <location>
        <begin position="1482"/>
        <end position="1504"/>
    </location>
</feature>
<dbReference type="VEuPathDB" id="TrichDB:TRFO_13599"/>
<protein>
    <recommendedName>
        <fullName evidence="6">UBR-type domain-containing protein</fullName>
    </recommendedName>
</protein>
<organism evidence="7 8">
    <name type="scientific">Tritrichomonas foetus</name>
    <dbReference type="NCBI Taxonomy" id="1144522"/>
    <lineage>
        <taxon>Eukaryota</taxon>
        <taxon>Metamonada</taxon>
        <taxon>Parabasalia</taxon>
        <taxon>Tritrichomonadida</taxon>
        <taxon>Tritrichomonadidae</taxon>
        <taxon>Tritrichomonas</taxon>
    </lineage>
</organism>
<evidence type="ECO:0000256" key="1">
    <source>
        <dbReference type="ARBA" id="ARBA00022723"/>
    </source>
</evidence>
<evidence type="ECO:0000313" key="8">
    <source>
        <dbReference type="Proteomes" id="UP000179807"/>
    </source>
</evidence>
<proteinExistence type="predicted"/>
<feature type="zinc finger region" description="UBR-type" evidence="4">
    <location>
        <begin position="795"/>
        <end position="861"/>
    </location>
</feature>
<feature type="domain" description="UBR-type" evidence="6">
    <location>
        <begin position="795"/>
        <end position="861"/>
    </location>
</feature>
<evidence type="ECO:0000256" key="5">
    <source>
        <dbReference type="SAM" id="MobiDB-lite"/>
    </source>
</evidence>
<feature type="compositionally biased region" description="Acidic residues" evidence="5">
    <location>
        <begin position="939"/>
        <end position="950"/>
    </location>
</feature>
<sequence length="1832" mass="210779">MDLLILARAGKTPISENSNIDIKSLESILYYFGQLDVDNISNEDFPNVIQYWSNVASSIRSFFAFGREFNIRLIQHIFYLCRTAILLTKKSFERKEDNIDPILHLSGLSSSIKTVESCPIFNLHQTELNSKSYFHFVNVCHHKFHMQLVATQIIDWSLLFAMAELDFNEDTMLFDELLSKVGFITNKSENELLEIVNFTTIDNLISLIQKNHLKADSINYFISRFLYESLFSIPLPQLYSKNDFFQKIANENFSSDIEQILLITFSYFDGDKVEFIPEKFNDKENFFCLLCLRHLLVKDDFDTFLSKFSIEINPWIFIYYVYYLNTTDPTFVCRFLDYIHCNILNVNSDSNNENEKVINSEWKNSIKFLESFSEIAIPKNELISRSLNGDIKAAYQLLAFPEFKSQLQHDQSLLHKFAYLYFSDNFSNDMLNEIFNDISCEILAPVLFLLRERKKYPSESDLEKIFQNICLSFKEKLTNITQDHPIFEHCIEIGYRPSSINVTNPIYMPFTYDDFINADSSNPFSNLNFILYQLLLIMLDFKFVPKLDSIISLSRHYYLSTVNYCLIQQLFSHSFPEKVLEFVQNHLDYIFNDASPDRVEAINTITPLLKQKEFLQLSIKYILKLLHDGDVIVKELFISLFTPSLLNEIVTNVSEEQIGEMILSLVKFDQMKYAIDILNRIGKDSPLIPDVIVKISLFSPYSSSTILESLNNSASYANSIISLIKDVPKTVSQEYLQFILSLTSLITPINYSYEKIIKTKHIPITWEEDFISQSTEMLTKTFINIWEYPKNMENYKCTFNNDINDVQPCFYCYTCGIVDRFSLCLGCAMTCHRGHDLIYVRDCKFKCDCYRIPHMCIHNVHQVSLRSEEELNVPDLENAIQQFQSMLESNSQISFDQHHFFSTIITGERPPEIRVVGPYNDHNDNDNNNFDQSNHANGDGEDDEGVDDDDDDIIVEDIDEDHYEGRAVINNYNLDFIINSIINLEAHNNLEDIDNDLSLFSHFIRPSENHSPLQNNTHNSNTNNSNSKSHASNNVSIDQSSLLNLFMKLSSVEVETKKAVCFNEIDVKTIVLNKQRITKVDKALDTMTLNSTSLFVDSENIPLAFIAQDGIAQLIQRGFIAPLDIAAFVSEDLLIIGNTNVLSTYRLPTYEKISSLKFSVPINQIIPNPNDRNTLAITLSSYVSVISVDNTGKANIICNELHIQNSNFIIGSLWIESEISTLAVILYNQIVIFDLLELKNGEKSIPYLVFTTNDSEVIRSATFIQNNNTPYIVTTFDSGKYFIGNCSKQNDYPNENVMPVINQVADPSEQQQQQQQQNEVRNNGGIGNQNRVVYNTNTKVVKISSYKRFSWFPNQPLVSYCASSDLLFVSASGFDIACIRKSELFSDNPHAFFVKTFDVPGNLAFISIHPHNPALHIFMHSMSGGIATVEFKPSEVIFSGNYSRFDSVRFPILPKNQIPLAVFPGPKGMYSISSNGNLNELRISKSGNKSKRDKNSLSNKNLNSYNSQPFIPPPIFWTESHKTEENILVSAPEFKDDIRQILTDTKVIIDNKIKNKIIEVKCESNEYFIVGFKILVGSNGASHRPPYLKLCGREVKVTRQRWYHLPLRQEEIGLGKAYQIELGSKGGLDINVDGLNVFVIEKYKIPDLQEPENNINWLDEAISIFSFDDNFSGISEEEEEENSFEFPIGCECENKIDGKIDVQSRKMKFTFEGNDLYKILDQLSRGFKFDNINDSIFHELIRMMYTHKYASVPARRIFLRASNKNEEKALKIWTDEMINILKNKQIVKELWSLFLRDYSLLPPEYKSQVSELLWDCQPPTNDSFAFFSAFLQ</sequence>
<evidence type="ECO:0000256" key="4">
    <source>
        <dbReference type="PROSITE-ProRule" id="PRU00508"/>
    </source>
</evidence>
<dbReference type="PANTHER" id="PTHR21725:SF1">
    <property type="entry name" value="E3 UBIQUITIN-PROTEIN LIGASE UBR4"/>
    <property type="match status" value="1"/>
</dbReference>
<dbReference type="GeneID" id="94832047"/>
<evidence type="ECO:0000256" key="2">
    <source>
        <dbReference type="ARBA" id="ARBA00022771"/>
    </source>
</evidence>
<gene>
    <name evidence="7" type="ORF">TRFO_13599</name>
</gene>
<keyword evidence="3" id="KW-0862">Zinc</keyword>
<dbReference type="OrthoDB" id="427974at2759"/>
<feature type="compositionally biased region" description="Low complexity" evidence="5">
    <location>
        <begin position="1015"/>
        <end position="1033"/>
    </location>
</feature>
<reference evidence="7" key="1">
    <citation type="submission" date="2016-10" db="EMBL/GenBank/DDBJ databases">
        <authorList>
            <person name="Benchimol M."/>
            <person name="Almeida L.G."/>
            <person name="Vasconcelos A.T."/>
            <person name="Perreira-Neves A."/>
            <person name="Rosa I.A."/>
            <person name="Tasca T."/>
            <person name="Bogo M.R."/>
            <person name="de Souza W."/>
        </authorList>
    </citation>
    <scope>NUCLEOTIDE SEQUENCE [LARGE SCALE GENOMIC DNA]</scope>
    <source>
        <strain evidence="7">K</strain>
    </source>
</reference>
<keyword evidence="1" id="KW-0479">Metal-binding</keyword>
<dbReference type="SMART" id="SM00396">
    <property type="entry name" value="ZnF_UBR1"/>
    <property type="match status" value="1"/>
</dbReference>
<dbReference type="RefSeq" id="XP_068369070.1">
    <property type="nucleotide sequence ID" value="XM_068497343.1"/>
</dbReference>
<dbReference type="Proteomes" id="UP000179807">
    <property type="component" value="Unassembled WGS sequence"/>
</dbReference>
<dbReference type="InterPro" id="IPR045189">
    <property type="entry name" value="UBR4-like"/>
</dbReference>
<feature type="region of interest" description="Disordered" evidence="5">
    <location>
        <begin position="1307"/>
        <end position="1329"/>
    </location>
</feature>
<feature type="region of interest" description="Disordered" evidence="5">
    <location>
        <begin position="1008"/>
        <end position="1033"/>
    </location>
</feature>
<name>A0A1J4L1W0_9EUKA</name>
<dbReference type="PANTHER" id="PTHR21725">
    <property type="entry name" value="E3 UBIQUITIN-PROTEIN LIGASE UBR4"/>
    <property type="match status" value="1"/>
</dbReference>
<accession>A0A1J4L1W0</accession>
<dbReference type="PROSITE" id="PS51157">
    <property type="entry name" value="ZF_UBR"/>
    <property type="match status" value="1"/>
</dbReference>
<feature type="region of interest" description="Disordered" evidence="5">
    <location>
        <begin position="915"/>
        <end position="950"/>
    </location>
</feature>
<keyword evidence="2" id="KW-0863">Zinc-finger</keyword>
<dbReference type="GO" id="GO:0008270">
    <property type="term" value="F:zinc ion binding"/>
    <property type="evidence" value="ECO:0007669"/>
    <property type="project" value="UniProtKB-KW"/>
</dbReference>
<evidence type="ECO:0000313" key="7">
    <source>
        <dbReference type="EMBL" id="OHT15934.1"/>
    </source>
</evidence>
<evidence type="ECO:0000256" key="3">
    <source>
        <dbReference type="ARBA" id="ARBA00022833"/>
    </source>
</evidence>
<evidence type="ECO:0000259" key="6">
    <source>
        <dbReference type="PROSITE" id="PS51157"/>
    </source>
</evidence>
<dbReference type="InterPro" id="IPR003126">
    <property type="entry name" value="Znf_UBR"/>
</dbReference>
<dbReference type="EMBL" id="MLAK01000167">
    <property type="protein sequence ID" value="OHT15934.1"/>
    <property type="molecule type" value="Genomic_DNA"/>
</dbReference>
<keyword evidence="8" id="KW-1185">Reference proteome</keyword>
<comment type="caution">
    <text evidence="7">The sequence shown here is derived from an EMBL/GenBank/DDBJ whole genome shotgun (WGS) entry which is preliminary data.</text>
</comment>
<dbReference type="CDD" id="cd19671">
    <property type="entry name" value="UBR-box_UBR4_5_6_7"/>
    <property type="match status" value="1"/>
</dbReference>
<feature type="compositionally biased region" description="Low complexity" evidence="5">
    <location>
        <begin position="926"/>
        <end position="937"/>
    </location>
</feature>